<dbReference type="OrthoDB" id="2798482at2759"/>
<sequence length="477" mass="52595">PPSPCKICGSARHWDKECAHYREYETRRAQGVLYVESERHVEDAPLYNALYPAFANNSAFFAYLVDGDVPLLPAALLRSKPFVEEVEDEHDAWYKTSPKAQVYLVETAEFDPAPPRTPAPFKKAPPVTIEEVEDEEEVPSDTESEPGLDDFFPGLPDLQHAILQQAMSAQSIAMEAGPPPTETVFKVPPARSPPSGYSSVGVSVLSCRGRVGSLSDQAITLRLDSGASLTLVDEGYLQRLKNPPKIRTGLKVEIAQLTDKAPRIKGYVRVPVFIQDENGLTLEFATEAYVVPGMTVDVLLGEDWHLNHELGLVHFSHAYRVVNTKAASFVRAKSHRRAKANRHRRKMALRSGALRAFEDVVIPPSATRNVTFAGDLLARKEWYVERNLIPIKGDAFLTVPNTVISTDPTPVRDVHGEPTIAARGVLPVSNPTNKPFLLRAGTLLAFAKDPATYLDTPQTDEQRDQYNASAQVLAAMV</sequence>
<dbReference type="EMBL" id="KV426625">
    <property type="protein sequence ID" value="KZV79413.1"/>
    <property type="molecule type" value="Genomic_DNA"/>
</dbReference>
<evidence type="ECO:0008006" key="4">
    <source>
        <dbReference type="Google" id="ProtNLM"/>
    </source>
</evidence>
<gene>
    <name evidence="2" type="ORF">EXIGLDRAFT_570192</name>
</gene>
<keyword evidence="3" id="KW-1185">Reference proteome</keyword>
<name>A0A165AU39_EXIGL</name>
<accession>A0A165AU39</accession>
<protein>
    <recommendedName>
        <fullName evidence="4">Peptidase A2 domain-containing protein</fullName>
    </recommendedName>
</protein>
<feature type="non-terminal residue" evidence="2">
    <location>
        <position position="1"/>
    </location>
</feature>
<proteinExistence type="predicted"/>
<feature type="compositionally biased region" description="Acidic residues" evidence="1">
    <location>
        <begin position="130"/>
        <end position="145"/>
    </location>
</feature>
<dbReference type="InterPro" id="IPR021109">
    <property type="entry name" value="Peptidase_aspartic_dom_sf"/>
</dbReference>
<dbReference type="Proteomes" id="UP000077266">
    <property type="component" value="Unassembled WGS sequence"/>
</dbReference>
<organism evidence="2 3">
    <name type="scientific">Exidia glandulosa HHB12029</name>
    <dbReference type="NCBI Taxonomy" id="1314781"/>
    <lineage>
        <taxon>Eukaryota</taxon>
        <taxon>Fungi</taxon>
        <taxon>Dikarya</taxon>
        <taxon>Basidiomycota</taxon>
        <taxon>Agaricomycotina</taxon>
        <taxon>Agaricomycetes</taxon>
        <taxon>Auriculariales</taxon>
        <taxon>Exidiaceae</taxon>
        <taxon>Exidia</taxon>
    </lineage>
</organism>
<dbReference type="InParanoid" id="A0A165AU39"/>
<evidence type="ECO:0000313" key="3">
    <source>
        <dbReference type="Proteomes" id="UP000077266"/>
    </source>
</evidence>
<feature type="region of interest" description="Disordered" evidence="1">
    <location>
        <begin position="114"/>
        <end position="145"/>
    </location>
</feature>
<dbReference type="CDD" id="cd00303">
    <property type="entry name" value="retropepsin_like"/>
    <property type="match status" value="1"/>
</dbReference>
<evidence type="ECO:0000313" key="2">
    <source>
        <dbReference type="EMBL" id="KZV79413.1"/>
    </source>
</evidence>
<dbReference type="Gene3D" id="2.40.70.10">
    <property type="entry name" value="Acid Proteases"/>
    <property type="match status" value="1"/>
</dbReference>
<reference evidence="2 3" key="1">
    <citation type="journal article" date="2016" name="Mol. Biol. Evol.">
        <title>Comparative Genomics of Early-Diverging Mushroom-Forming Fungi Provides Insights into the Origins of Lignocellulose Decay Capabilities.</title>
        <authorList>
            <person name="Nagy L.G."/>
            <person name="Riley R."/>
            <person name="Tritt A."/>
            <person name="Adam C."/>
            <person name="Daum C."/>
            <person name="Floudas D."/>
            <person name="Sun H."/>
            <person name="Yadav J.S."/>
            <person name="Pangilinan J."/>
            <person name="Larsson K.H."/>
            <person name="Matsuura K."/>
            <person name="Barry K."/>
            <person name="Labutti K."/>
            <person name="Kuo R."/>
            <person name="Ohm R.A."/>
            <person name="Bhattacharya S.S."/>
            <person name="Shirouzu T."/>
            <person name="Yoshinaga Y."/>
            <person name="Martin F.M."/>
            <person name="Grigoriev I.V."/>
            <person name="Hibbett D.S."/>
        </authorList>
    </citation>
    <scope>NUCLEOTIDE SEQUENCE [LARGE SCALE GENOMIC DNA]</scope>
    <source>
        <strain evidence="2 3">HHB12029</strain>
    </source>
</reference>
<feature type="non-terminal residue" evidence="2">
    <location>
        <position position="477"/>
    </location>
</feature>
<evidence type="ECO:0000256" key="1">
    <source>
        <dbReference type="SAM" id="MobiDB-lite"/>
    </source>
</evidence>
<dbReference type="AlphaFoldDB" id="A0A165AU39"/>